<reference evidence="2" key="2">
    <citation type="submission" date="2025-08" db="UniProtKB">
        <authorList>
            <consortium name="Ensembl"/>
        </authorList>
    </citation>
    <scope>IDENTIFICATION</scope>
</reference>
<feature type="compositionally biased region" description="Polar residues" evidence="1">
    <location>
        <begin position="335"/>
        <end position="344"/>
    </location>
</feature>
<evidence type="ECO:0000256" key="1">
    <source>
        <dbReference type="SAM" id="MobiDB-lite"/>
    </source>
</evidence>
<keyword evidence="3" id="KW-1185">Reference proteome</keyword>
<dbReference type="GeneTree" id="ENSGT00440000038603"/>
<evidence type="ECO:0000313" key="2">
    <source>
        <dbReference type="Ensembl" id="ENSMODP00000005704.3"/>
    </source>
</evidence>
<dbReference type="CDD" id="cd00403">
    <property type="entry name" value="Ribosomal_L1"/>
    <property type="match status" value="1"/>
</dbReference>
<reference evidence="2 3" key="1">
    <citation type="journal article" date="2007" name="Nature">
        <title>Genome of the marsupial Monodelphis domestica reveals innovation in non-coding sequences.</title>
        <authorList>
            <person name="Mikkelsen T.S."/>
            <person name="Wakefield M.J."/>
            <person name="Aken B."/>
            <person name="Amemiya C.T."/>
            <person name="Chang J.L."/>
            <person name="Duke S."/>
            <person name="Garber M."/>
            <person name="Gentles A.J."/>
            <person name="Goodstadt L."/>
            <person name="Heger A."/>
            <person name="Jurka J."/>
            <person name="Kamal M."/>
            <person name="Mauceli E."/>
            <person name="Searle S.M."/>
            <person name="Sharpe T."/>
            <person name="Baker M.L."/>
            <person name="Batzer M.A."/>
            <person name="Benos P.V."/>
            <person name="Belov K."/>
            <person name="Clamp M."/>
            <person name="Cook A."/>
            <person name="Cuff J."/>
            <person name="Das R."/>
            <person name="Davidow L."/>
            <person name="Deakin J.E."/>
            <person name="Fazzari M.J."/>
            <person name="Glass J.L."/>
            <person name="Grabherr M."/>
            <person name="Greally J.M."/>
            <person name="Gu W."/>
            <person name="Hore T.A."/>
            <person name="Huttley G.A."/>
            <person name="Kleber M."/>
            <person name="Jirtle R.L."/>
            <person name="Koina E."/>
            <person name="Lee J.T."/>
            <person name="Mahony S."/>
            <person name="Marra M.A."/>
            <person name="Miller R.D."/>
            <person name="Nicholls R.D."/>
            <person name="Oda M."/>
            <person name="Papenfuss A.T."/>
            <person name="Parra Z.E."/>
            <person name="Pollock D.D."/>
            <person name="Ray D.A."/>
            <person name="Schein J.E."/>
            <person name="Speed T.P."/>
            <person name="Thompson K."/>
            <person name="VandeBerg J.L."/>
            <person name="Wade C.M."/>
            <person name="Walker J.A."/>
            <person name="Waters P.D."/>
            <person name="Webber C."/>
            <person name="Weidman J.R."/>
            <person name="Xie X."/>
            <person name="Zody M.C."/>
            <person name="Baldwin J."/>
            <person name="Abdouelleil A."/>
            <person name="Abdulkadir J."/>
            <person name="Abebe A."/>
            <person name="Abera B."/>
            <person name="Abreu J."/>
            <person name="Acer S.C."/>
            <person name="Aftuck L."/>
            <person name="Alexander A."/>
            <person name="An P."/>
            <person name="Anderson E."/>
            <person name="Anderson S."/>
            <person name="Arachi H."/>
            <person name="Azer M."/>
            <person name="Bachantsang P."/>
            <person name="Barry A."/>
            <person name="Bayul T."/>
            <person name="Berlin A."/>
            <person name="Bessette D."/>
            <person name="Bloom T."/>
            <person name="Bloom T."/>
            <person name="Boguslavskiy L."/>
            <person name="Bonnet C."/>
            <person name="Boukhgalter B."/>
            <person name="Bourzgui I."/>
            <person name="Brown A."/>
            <person name="Cahill P."/>
            <person name="Channer S."/>
            <person name="Cheshatsang Y."/>
            <person name="Chuda L."/>
            <person name="Citroen M."/>
            <person name="Collymore A."/>
            <person name="Cooke P."/>
            <person name="Costello M."/>
            <person name="D'Aco K."/>
            <person name="Daza R."/>
            <person name="De Haan G."/>
            <person name="DeGray S."/>
            <person name="DeMaso C."/>
            <person name="Dhargay N."/>
            <person name="Dooley K."/>
            <person name="Dooley E."/>
            <person name="Doricent M."/>
            <person name="Dorje P."/>
            <person name="Dorjee K."/>
            <person name="Dupes A."/>
            <person name="Elong R."/>
            <person name="Falk J."/>
            <person name="Farina A."/>
            <person name="Faro S."/>
            <person name="Ferguson D."/>
            <person name="Fisher S."/>
            <person name="Foley C.D."/>
            <person name="Franke A."/>
            <person name="Friedrich D."/>
            <person name="Gadbois L."/>
            <person name="Gearin G."/>
            <person name="Gearin C.R."/>
            <person name="Giannoukos G."/>
            <person name="Goode T."/>
            <person name="Graham J."/>
            <person name="Grandbois E."/>
            <person name="Grewal S."/>
            <person name="Gyaltsen K."/>
            <person name="Hafez N."/>
            <person name="Hagos B."/>
            <person name="Hall J."/>
            <person name="Henson C."/>
            <person name="Hollinger A."/>
            <person name="Honan T."/>
            <person name="Huard M.D."/>
            <person name="Hughes L."/>
            <person name="Hurhula B."/>
            <person name="Husby M.E."/>
            <person name="Kamat A."/>
            <person name="Kanga B."/>
            <person name="Kashin S."/>
            <person name="Khazanovich D."/>
            <person name="Kisner P."/>
            <person name="Lance K."/>
            <person name="Lara M."/>
            <person name="Lee W."/>
            <person name="Lennon N."/>
            <person name="Letendre F."/>
            <person name="LeVine R."/>
            <person name="Lipovsky A."/>
            <person name="Liu X."/>
            <person name="Liu J."/>
            <person name="Liu S."/>
            <person name="Lokyitsang T."/>
            <person name="Lokyitsang Y."/>
            <person name="Lubonja R."/>
            <person name="Lui A."/>
            <person name="MacDonald P."/>
            <person name="Magnisalis V."/>
            <person name="Maru K."/>
            <person name="Matthews C."/>
            <person name="McCusker W."/>
            <person name="McDonough S."/>
            <person name="Mehta T."/>
            <person name="Meldrim J."/>
            <person name="Meneus L."/>
            <person name="Mihai O."/>
            <person name="Mihalev A."/>
            <person name="Mihova T."/>
            <person name="Mittelman R."/>
            <person name="Mlenga V."/>
            <person name="Montmayeur A."/>
            <person name="Mulrain L."/>
            <person name="Navidi A."/>
            <person name="Naylor J."/>
            <person name="Negash T."/>
            <person name="Nguyen T."/>
            <person name="Nguyen N."/>
            <person name="Nicol R."/>
            <person name="Norbu C."/>
            <person name="Norbu N."/>
            <person name="Novod N."/>
            <person name="O'Neill B."/>
            <person name="Osman S."/>
            <person name="Markiewicz E."/>
            <person name="Oyono O.L."/>
            <person name="Patti C."/>
            <person name="Phunkhang P."/>
            <person name="Pierre F."/>
            <person name="Priest M."/>
            <person name="Raghuraman S."/>
            <person name="Rege F."/>
            <person name="Reyes R."/>
            <person name="Rise C."/>
            <person name="Rogov P."/>
            <person name="Ross K."/>
            <person name="Ryan E."/>
            <person name="Settipalli S."/>
            <person name="Shea T."/>
            <person name="Sherpa N."/>
            <person name="Shi L."/>
            <person name="Shih D."/>
            <person name="Sparrow T."/>
            <person name="Spaulding J."/>
            <person name="Stalker J."/>
            <person name="Stange-Thomann N."/>
            <person name="Stavropoulos S."/>
            <person name="Stone C."/>
            <person name="Strader C."/>
            <person name="Tesfaye S."/>
            <person name="Thomson T."/>
            <person name="Thoulutsang Y."/>
            <person name="Thoulutsang D."/>
            <person name="Topham K."/>
            <person name="Topping I."/>
            <person name="Tsamla T."/>
            <person name="Vassiliev H."/>
            <person name="Vo A."/>
            <person name="Wangchuk T."/>
            <person name="Wangdi T."/>
            <person name="Weiand M."/>
            <person name="Wilkinson J."/>
            <person name="Wilson A."/>
            <person name="Yadav S."/>
            <person name="Young G."/>
            <person name="Yu Q."/>
            <person name="Zembek L."/>
            <person name="Zhong D."/>
            <person name="Zimmer A."/>
            <person name="Zwirko Z."/>
            <person name="Jaffe D.B."/>
            <person name="Alvarez P."/>
            <person name="Brockman W."/>
            <person name="Butler J."/>
            <person name="Chin C."/>
            <person name="Gnerre S."/>
            <person name="MacCallum I."/>
            <person name="Graves J.A."/>
            <person name="Ponting C.P."/>
            <person name="Breen M."/>
            <person name="Samollow P.B."/>
            <person name="Lander E.S."/>
            <person name="Lindblad-Toh K."/>
        </authorList>
    </citation>
    <scope>NUCLEOTIDE SEQUENCE [LARGE SCALE GENOMIC DNA]</scope>
</reference>
<dbReference type="Ensembl" id="ENSMODT00000005824.3">
    <property type="protein sequence ID" value="ENSMODP00000005704.3"/>
    <property type="gene ID" value="ENSMODG00000029494.2"/>
</dbReference>
<dbReference type="InterPro" id="IPR028364">
    <property type="entry name" value="Ribosomal_uL1/biogenesis"/>
</dbReference>
<feature type="compositionally biased region" description="Polar residues" evidence="1">
    <location>
        <begin position="360"/>
        <end position="371"/>
    </location>
</feature>
<dbReference type="FunFam" id="3.40.50.790:FF:000019">
    <property type="entry name" value="Uncharacterized protein"/>
    <property type="match status" value="1"/>
</dbReference>
<dbReference type="Gene3D" id="3.40.50.790">
    <property type="match status" value="1"/>
</dbReference>
<accession>F6UNR4</accession>
<dbReference type="PANTHER" id="PTHR23105">
    <property type="entry name" value="RIBOSOMAL PROTEIN L7AE FAMILY MEMBER"/>
    <property type="match status" value="1"/>
</dbReference>
<sequence>MLNHIIEPNLHIFAFAFQIKKATEDLLRYRKNKPNANPMLMSEDENMFLLVTLWKIPPEGKEIRIPLPHGIRPDSKDICLFTKDDPNLTSEETEIFYKQLFQKKGITSITEIIPFTRLKRQFKTYKTMRRLVSSFDLFLADQRITRLLFSHLGKLFVRRKKVPLAVNLSHRNLSQHINRIVQGTTLTVTNQGSLNTTRVGHIGMPVDHLVENIVAAIDVLSEKLPEKWDSVKFLHLKTEKSLSIPIFPSFDSHLDSPQKSENQKQSKKVSFKPAQTAVRPESECGLDGYKLEPAKESKTEPYSSKDEILQVVPVQGISPQKCLEKVALFEEYTGENFSPETQAKTPGKKRKASIALDTAKQVNKSSTQLKTTPDVGKDKKSRTHPQESPEEK</sequence>
<dbReference type="InterPro" id="IPR050257">
    <property type="entry name" value="eL8/uL1-like"/>
</dbReference>
<reference evidence="2" key="3">
    <citation type="submission" date="2025-09" db="UniProtKB">
        <authorList>
            <consortium name="Ensembl"/>
        </authorList>
    </citation>
    <scope>IDENTIFICATION</scope>
</reference>
<dbReference type="HOGENOM" id="CLU_026457_0_0_1"/>
<dbReference type="ExpressionAtlas" id="F6UNR4">
    <property type="expression patterns" value="baseline"/>
</dbReference>
<dbReference type="AlphaFoldDB" id="F6UNR4"/>
<dbReference type="Bgee" id="ENSMODG00000029494">
    <property type="expression patterns" value="Expressed in blood and 21 other cell types or tissues"/>
</dbReference>
<proteinExistence type="predicted"/>
<dbReference type="InterPro" id="IPR016095">
    <property type="entry name" value="Ribosomal_uL1_3-a/b-sand"/>
</dbReference>
<protein>
    <recommendedName>
        <fullName evidence="4">Ribosomal L1 domain containing 1</fullName>
    </recommendedName>
</protein>
<organism evidence="2 3">
    <name type="scientific">Monodelphis domestica</name>
    <name type="common">Gray short-tailed opossum</name>
    <dbReference type="NCBI Taxonomy" id="13616"/>
    <lineage>
        <taxon>Eukaryota</taxon>
        <taxon>Metazoa</taxon>
        <taxon>Chordata</taxon>
        <taxon>Craniata</taxon>
        <taxon>Vertebrata</taxon>
        <taxon>Euteleostomi</taxon>
        <taxon>Mammalia</taxon>
        <taxon>Metatheria</taxon>
        <taxon>Didelphimorphia</taxon>
        <taxon>Didelphidae</taxon>
        <taxon>Monodelphis</taxon>
    </lineage>
</organism>
<feature type="region of interest" description="Disordered" evidence="1">
    <location>
        <begin position="253"/>
        <end position="277"/>
    </location>
</feature>
<dbReference type="InterPro" id="IPR023674">
    <property type="entry name" value="Ribosomal_uL1-like"/>
</dbReference>
<dbReference type="Proteomes" id="UP000002280">
    <property type="component" value="Chromosome 6"/>
</dbReference>
<feature type="region of interest" description="Disordered" evidence="1">
    <location>
        <begin position="335"/>
        <end position="392"/>
    </location>
</feature>
<name>F6UNR4_MONDO</name>
<dbReference type="SUPFAM" id="SSF56808">
    <property type="entry name" value="Ribosomal protein L1"/>
    <property type="match status" value="1"/>
</dbReference>
<feature type="compositionally biased region" description="Basic and acidic residues" evidence="1">
    <location>
        <begin position="253"/>
        <end position="264"/>
    </location>
</feature>
<evidence type="ECO:0008006" key="4">
    <source>
        <dbReference type="Google" id="ProtNLM"/>
    </source>
</evidence>
<evidence type="ECO:0000313" key="3">
    <source>
        <dbReference type="Proteomes" id="UP000002280"/>
    </source>
</evidence>
<dbReference type="GO" id="GO:0003723">
    <property type="term" value="F:RNA binding"/>
    <property type="evidence" value="ECO:0007669"/>
    <property type="project" value="InterPro"/>
</dbReference>
<dbReference type="Pfam" id="PF00687">
    <property type="entry name" value="Ribosomal_L1"/>
    <property type="match status" value="1"/>
</dbReference>